<protein>
    <submittedName>
        <fullName evidence="3">CSON008648 protein</fullName>
    </submittedName>
</protein>
<organism evidence="3">
    <name type="scientific">Culicoides sonorensis</name>
    <name type="common">Biting midge</name>
    <dbReference type="NCBI Taxonomy" id="179676"/>
    <lineage>
        <taxon>Eukaryota</taxon>
        <taxon>Metazoa</taxon>
        <taxon>Ecdysozoa</taxon>
        <taxon>Arthropoda</taxon>
        <taxon>Hexapoda</taxon>
        <taxon>Insecta</taxon>
        <taxon>Pterygota</taxon>
        <taxon>Neoptera</taxon>
        <taxon>Endopterygota</taxon>
        <taxon>Diptera</taxon>
        <taxon>Nematocera</taxon>
        <taxon>Chironomoidea</taxon>
        <taxon>Ceratopogonidae</taxon>
        <taxon>Ceratopogoninae</taxon>
        <taxon>Culicoides</taxon>
        <taxon>Monoculicoides</taxon>
    </lineage>
</organism>
<dbReference type="EMBL" id="UFQS01000328">
    <property type="protein sequence ID" value="SSX02925.1"/>
    <property type="molecule type" value="Genomic_DNA"/>
</dbReference>
<dbReference type="EMBL" id="UFQT01000328">
    <property type="protein sequence ID" value="SSX23292.1"/>
    <property type="molecule type" value="Genomic_DNA"/>
</dbReference>
<name>A0A336LZ76_CULSO</name>
<reference evidence="2" key="1">
    <citation type="submission" date="2018-04" db="EMBL/GenBank/DDBJ databases">
        <authorList>
            <person name="Go L.Y."/>
            <person name="Mitchell J.A."/>
        </authorList>
    </citation>
    <scope>NUCLEOTIDE SEQUENCE</scope>
    <source>
        <tissue evidence="2">Whole organism</tissue>
    </source>
</reference>
<proteinExistence type="predicted"/>
<gene>
    <name evidence="3" type="primary">CSON008648</name>
</gene>
<dbReference type="VEuPathDB" id="VectorBase:CSON008648"/>
<feature type="region of interest" description="Disordered" evidence="1">
    <location>
        <begin position="106"/>
        <end position="138"/>
    </location>
</feature>
<dbReference type="AlphaFoldDB" id="A0A336LZ76"/>
<reference evidence="3" key="2">
    <citation type="submission" date="2018-07" db="EMBL/GenBank/DDBJ databases">
        <authorList>
            <person name="Quirk P.G."/>
            <person name="Krulwich T.A."/>
        </authorList>
    </citation>
    <scope>NUCLEOTIDE SEQUENCE</scope>
</reference>
<accession>A0A336LZ76</accession>
<evidence type="ECO:0000256" key="1">
    <source>
        <dbReference type="SAM" id="MobiDB-lite"/>
    </source>
</evidence>
<sequence>MKNGGQMSNVVNEWLEFRREVCYKTLDFNLLTFYYQSLLTALHFSPYSLHRNRNFNLNNNNRKIEQSLLLFIAFSIEFTEKITFQKKLITEATQFKISISKMTSPSIKADDKLRKAQQQRNNGGGSPRRSNMSLPAKLGSDECNSKGFLSWMRVFRLSNLMVNQGC</sequence>
<evidence type="ECO:0000313" key="3">
    <source>
        <dbReference type="EMBL" id="SSX23292.1"/>
    </source>
</evidence>
<evidence type="ECO:0000313" key="2">
    <source>
        <dbReference type="EMBL" id="SSX02925.1"/>
    </source>
</evidence>